<evidence type="ECO:0000256" key="1">
    <source>
        <dbReference type="ARBA" id="ARBA00001946"/>
    </source>
</evidence>
<accession>A0ABQ4GCB0</accession>
<evidence type="ECO:0000313" key="8">
    <source>
        <dbReference type="EMBL" id="GIH44687.1"/>
    </source>
</evidence>
<dbReference type="InterPro" id="IPR000600">
    <property type="entry name" value="ROK"/>
</dbReference>
<reference evidence="8 9" key="1">
    <citation type="submission" date="2021-01" db="EMBL/GenBank/DDBJ databases">
        <title>Whole genome shotgun sequence of Microbispora corallina NBRC 16416.</title>
        <authorList>
            <person name="Komaki H."/>
            <person name="Tamura T."/>
        </authorList>
    </citation>
    <scope>NUCLEOTIDE SEQUENCE [LARGE SCALE GENOMIC DNA]</scope>
    <source>
        <strain evidence="8 9">NBRC 16416</strain>
    </source>
</reference>
<evidence type="ECO:0000256" key="2">
    <source>
        <dbReference type="ARBA" id="ARBA00006479"/>
    </source>
</evidence>
<dbReference type="InterPro" id="IPR043129">
    <property type="entry name" value="ATPase_NBD"/>
</dbReference>
<dbReference type="EMBL" id="BOOC01000068">
    <property type="protein sequence ID" value="GIH44687.1"/>
    <property type="molecule type" value="Genomic_DNA"/>
</dbReference>
<evidence type="ECO:0000256" key="7">
    <source>
        <dbReference type="ARBA" id="ARBA00048451"/>
    </source>
</evidence>
<keyword evidence="5" id="KW-0460">Magnesium</keyword>
<comment type="caution">
    <text evidence="8">The sequence shown here is derived from an EMBL/GenBank/DDBJ whole genome shotgun (WGS) entry which is preliminary data.</text>
</comment>
<evidence type="ECO:0000256" key="3">
    <source>
        <dbReference type="ARBA" id="ARBA00022723"/>
    </source>
</evidence>
<keyword evidence="3" id="KW-0479">Metal-binding</keyword>
<dbReference type="CDD" id="cd24067">
    <property type="entry name" value="ASKHA_NBD_ROK_BsFRK-like"/>
    <property type="match status" value="1"/>
</dbReference>
<dbReference type="Proteomes" id="UP000603904">
    <property type="component" value="Unassembled WGS sequence"/>
</dbReference>
<sequence length="318" mass="32425">MSGTSPVYGGIEAGGTKWVCAVADAGGRITDTEVIPTTTPAATLDGAVRFLRRHEPLAAIGVGSFGPIDLRPGSPTYGHITSTPKPGWADTDIVSPLRAALGVPVQVDTDVNAAALGEWRRGAAAGLTTFAYMTVGTGIGVGALVNGRPVHGLLHPEFGHIRVPRDAVRDPFTGSCPFHGDCLEGLASGEAMRRRWGRPAEHLDDPWAWELEADYLALAVLTLTYALSPERVVVGGGVAGRPSLLPAVRAKVLGLAAGYPATPALTDPAATAAYVVGPSLGGRSGITGAVELARDLAPNAGSPGAAVVDDARGSAPRA</sequence>
<dbReference type="EC" id="2.7.1.4" evidence="6"/>
<dbReference type="InterPro" id="IPR051804">
    <property type="entry name" value="Carb_Metab_Reg_Kinase/Isom"/>
</dbReference>
<dbReference type="Pfam" id="PF00480">
    <property type="entry name" value="ROK"/>
    <property type="match status" value="1"/>
</dbReference>
<name>A0ABQ4GCB0_9ACTN</name>
<keyword evidence="4" id="KW-0862">Zinc</keyword>
<protein>
    <recommendedName>
        <fullName evidence="6">fructokinase</fullName>
        <ecNumber evidence="6">2.7.1.4</ecNumber>
    </recommendedName>
</protein>
<dbReference type="Gene3D" id="3.30.420.40">
    <property type="match status" value="2"/>
</dbReference>
<dbReference type="SUPFAM" id="SSF53067">
    <property type="entry name" value="Actin-like ATPase domain"/>
    <property type="match status" value="1"/>
</dbReference>
<evidence type="ECO:0000256" key="6">
    <source>
        <dbReference type="ARBA" id="ARBA00038887"/>
    </source>
</evidence>
<dbReference type="PANTHER" id="PTHR42742">
    <property type="entry name" value="TRANSCRIPTIONAL REPRESSOR MPRA"/>
    <property type="match status" value="1"/>
</dbReference>
<comment type="similarity">
    <text evidence="2">Belongs to the ROK (NagC/XylR) family.</text>
</comment>
<dbReference type="InterPro" id="IPR049874">
    <property type="entry name" value="ROK_cs"/>
</dbReference>
<gene>
    <name evidence="8" type="ORF">Mco01_76870</name>
</gene>
<evidence type="ECO:0000313" key="9">
    <source>
        <dbReference type="Proteomes" id="UP000603904"/>
    </source>
</evidence>
<comment type="cofactor">
    <cofactor evidence="1">
        <name>Mg(2+)</name>
        <dbReference type="ChEBI" id="CHEBI:18420"/>
    </cofactor>
</comment>
<organism evidence="8 9">
    <name type="scientific">Microbispora corallina</name>
    <dbReference type="NCBI Taxonomy" id="83302"/>
    <lineage>
        <taxon>Bacteria</taxon>
        <taxon>Bacillati</taxon>
        <taxon>Actinomycetota</taxon>
        <taxon>Actinomycetes</taxon>
        <taxon>Streptosporangiales</taxon>
        <taxon>Streptosporangiaceae</taxon>
        <taxon>Microbispora</taxon>
    </lineage>
</organism>
<dbReference type="PROSITE" id="PS01125">
    <property type="entry name" value="ROK"/>
    <property type="match status" value="1"/>
</dbReference>
<comment type="catalytic activity">
    <reaction evidence="7">
        <text>D-fructose + ATP = D-fructose 6-phosphate + ADP + H(+)</text>
        <dbReference type="Rhea" id="RHEA:16125"/>
        <dbReference type="ChEBI" id="CHEBI:15378"/>
        <dbReference type="ChEBI" id="CHEBI:30616"/>
        <dbReference type="ChEBI" id="CHEBI:37721"/>
        <dbReference type="ChEBI" id="CHEBI:61527"/>
        <dbReference type="ChEBI" id="CHEBI:456216"/>
        <dbReference type="EC" id="2.7.1.4"/>
    </reaction>
</comment>
<evidence type="ECO:0000256" key="5">
    <source>
        <dbReference type="ARBA" id="ARBA00022842"/>
    </source>
</evidence>
<proteinExistence type="inferred from homology"/>
<dbReference type="PANTHER" id="PTHR42742:SF3">
    <property type="entry name" value="FRUCTOKINASE"/>
    <property type="match status" value="1"/>
</dbReference>
<evidence type="ECO:0000256" key="4">
    <source>
        <dbReference type="ARBA" id="ARBA00022833"/>
    </source>
</evidence>
<dbReference type="RefSeq" id="WP_204061664.1">
    <property type="nucleotide sequence ID" value="NZ_BAAAGP010000013.1"/>
</dbReference>
<keyword evidence="9" id="KW-1185">Reference proteome</keyword>